<dbReference type="EMBL" id="CP004353">
    <property type="protein sequence ID" value="AHI23805.1"/>
    <property type="molecule type" value="Genomic_DNA"/>
</dbReference>
<dbReference type="HOGENOM" id="CLU_2034162_0_0_11"/>
<evidence type="ECO:0000313" key="1">
    <source>
        <dbReference type="EMBL" id="AHI23805.1"/>
    </source>
</evidence>
<gene>
    <name evidence="1" type="ORF">B843_12145</name>
</gene>
<accession>W5Y4L5</accession>
<protein>
    <submittedName>
        <fullName evidence="1">Uncharacterized protein</fullName>
    </submittedName>
</protein>
<dbReference type="STRING" id="1224164.B843_12145"/>
<sequence>MFYFQPRFPDSTVTALVELHRLTEPSSSRATIEQELNKRRQSYIAELKACGVPRAKRIATELTIAEAEVEIDALVRFSTACARSLKAAVEVQAFLATLQILRAHPDMSNEQWLLCQLREGG</sequence>
<dbReference type="AlphaFoldDB" id="W5Y4L5"/>
<proteinExistence type="predicted"/>
<keyword evidence="2" id="KW-1185">Reference proteome</keyword>
<organism evidence="1 2">
    <name type="scientific">Corynebacterium vitaeruminis DSM 20294</name>
    <dbReference type="NCBI Taxonomy" id="1224164"/>
    <lineage>
        <taxon>Bacteria</taxon>
        <taxon>Bacillati</taxon>
        <taxon>Actinomycetota</taxon>
        <taxon>Actinomycetes</taxon>
        <taxon>Mycobacteriales</taxon>
        <taxon>Corynebacteriaceae</taxon>
        <taxon>Corynebacterium</taxon>
    </lineage>
</organism>
<name>W5Y4L5_9CORY</name>
<dbReference type="KEGG" id="cvt:B843_12145"/>
<evidence type="ECO:0000313" key="2">
    <source>
        <dbReference type="Proteomes" id="UP000019222"/>
    </source>
</evidence>
<reference evidence="1 2" key="1">
    <citation type="submission" date="2013-02" db="EMBL/GenBank/DDBJ databases">
        <title>The complete genome sequence of Corynebacterium vitaeruminis DSM 20294.</title>
        <authorList>
            <person name="Ruckert C."/>
            <person name="Albersmeier A."/>
            <person name="Kalinowski J."/>
        </authorList>
    </citation>
    <scope>NUCLEOTIDE SEQUENCE [LARGE SCALE GENOMIC DNA]</scope>
    <source>
        <strain evidence="2">ATCC 10234</strain>
    </source>
</reference>
<dbReference type="Proteomes" id="UP000019222">
    <property type="component" value="Chromosome"/>
</dbReference>
<dbReference type="PATRIC" id="fig|1224164.3.peg.2450"/>